<dbReference type="PANTHER" id="PTHR32089:SF112">
    <property type="entry name" value="LYSOZYME-LIKE PROTEIN-RELATED"/>
    <property type="match status" value="1"/>
</dbReference>
<dbReference type="OrthoDB" id="3288815at2"/>
<dbReference type="PANTHER" id="PTHR32089">
    <property type="entry name" value="METHYL-ACCEPTING CHEMOTAXIS PROTEIN MCPB"/>
    <property type="match status" value="1"/>
</dbReference>
<keyword evidence="4" id="KW-0472">Membrane</keyword>
<protein>
    <submittedName>
        <fullName evidence="6">Chemotaxis protein</fullName>
    </submittedName>
</protein>
<evidence type="ECO:0000313" key="6">
    <source>
        <dbReference type="EMBL" id="QET06492.1"/>
    </source>
</evidence>
<dbReference type="RefSeq" id="WP_150377209.1">
    <property type="nucleotide sequence ID" value="NZ_CP044067.1"/>
</dbReference>
<evidence type="ECO:0000256" key="1">
    <source>
        <dbReference type="ARBA" id="ARBA00023224"/>
    </source>
</evidence>
<dbReference type="Gene3D" id="1.10.287.950">
    <property type="entry name" value="Methyl-accepting chemotaxis protein"/>
    <property type="match status" value="1"/>
</dbReference>
<dbReference type="EMBL" id="CP044067">
    <property type="protein sequence ID" value="QET06492.1"/>
    <property type="molecule type" value="Genomic_DNA"/>
</dbReference>
<keyword evidence="1 3" id="KW-0807">Transducer</keyword>
<proteinExistence type="inferred from homology"/>
<evidence type="ECO:0000313" key="7">
    <source>
        <dbReference type="Proteomes" id="UP000322822"/>
    </source>
</evidence>
<keyword evidence="4" id="KW-1133">Transmembrane helix</keyword>
<accession>A0A5P2HEM2</accession>
<evidence type="ECO:0000256" key="3">
    <source>
        <dbReference type="PROSITE-ProRule" id="PRU00284"/>
    </source>
</evidence>
<dbReference type="GO" id="GO:0016020">
    <property type="term" value="C:membrane"/>
    <property type="evidence" value="ECO:0007669"/>
    <property type="project" value="InterPro"/>
</dbReference>
<dbReference type="SUPFAM" id="SSF58104">
    <property type="entry name" value="Methyl-accepting chemotaxis protein (MCP) signaling domain"/>
    <property type="match status" value="1"/>
</dbReference>
<organism evidence="6 7">
    <name type="scientific">Cupriavidus pauculus</name>
    <dbReference type="NCBI Taxonomy" id="82633"/>
    <lineage>
        <taxon>Bacteria</taxon>
        <taxon>Pseudomonadati</taxon>
        <taxon>Pseudomonadota</taxon>
        <taxon>Betaproteobacteria</taxon>
        <taxon>Burkholderiales</taxon>
        <taxon>Burkholderiaceae</taxon>
        <taxon>Cupriavidus</taxon>
    </lineage>
</organism>
<sequence length="398" mass="42065">MITTARLFQPAYFPAAFGAFGALVTVGASGGSIAGIVGALPLVAIGTAATWHARRQQASDMATRRALLADMHDFSAALSPVWAAHIESSRSQMEDAITALSARFAGIVTRLGQTLQQSGSHDGGTADGAAQAVYTASQQQLQGVVDSLREAMAGKAHMLTKIQDLQAFIGELQDMADGVSRIAHQTNLLAINATIEAAHAGELGRGFSQVAQEVRALSRMSGETGRQIASKISVINAAIEETRKAADASRTQEDHVMTDSEQRIQDVLSRFDGLTHTLAQSAEMLREESRGIQVEVNEALVQLQFQDRVSQILSHVRDNIDRVPAVVQEHVADCERGEDAPLRADGLLRELEATYAMASERAVHHGTKNSGGATAAAPASAPAAAAAAAAQHDDITFF</sequence>
<dbReference type="Proteomes" id="UP000322822">
    <property type="component" value="Chromosome 2"/>
</dbReference>
<dbReference type="GO" id="GO:0006935">
    <property type="term" value="P:chemotaxis"/>
    <property type="evidence" value="ECO:0007669"/>
    <property type="project" value="InterPro"/>
</dbReference>
<evidence type="ECO:0000256" key="2">
    <source>
        <dbReference type="ARBA" id="ARBA00029447"/>
    </source>
</evidence>
<dbReference type="AlphaFoldDB" id="A0A5P2HEM2"/>
<comment type="similarity">
    <text evidence="2">Belongs to the methyl-accepting chemotaxis (MCP) protein family.</text>
</comment>
<feature type="domain" description="Methyl-accepting transducer" evidence="5">
    <location>
        <begin position="105"/>
        <end position="302"/>
    </location>
</feature>
<keyword evidence="4" id="KW-0812">Transmembrane</keyword>
<dbReference type="InterPro" id="IPR004089">
    <property type="entry name" value="MCPsignal_dom"/>
</dbReference>
<dbReference type="InterPro" id="IPR004090">
    <property type="entry name" value="Chemotax_Me-accpt_rcpt"/>
</dbReference>
<reference evidence="6 7" key="1">
    <citation type="submission" date="2019-09" db="EMBL/GenBank/DDBJ databases">
        <title>FDA dAtabase for Regulatory Grade micrObial Sequences (FDA-ARGOS): Supporting development and validation of Infectious Disease Dx tests.</title>
        <authorList>
            <person name="Sciortino C."/>
            <person name="Tallon L."/>
            <person name="Sadzewicz L."/>
            <person name="Vavikolanu K."/>
            <person name="Mehta A."/>
            <person name="Aluvathingal J."/>
            <person name="Nadendla S."/>
            <person name="Nandy P."/>
            <person name="Geyer C."/>
            <person name="Yan Y."/>
            <person name="Sichtig H."/>
        </authorList>
    </citation>
    <scope>NUCLEOTIDE SEQUENCE [LARGE SCALE GENOMIC DNA]</scope>
    <source>
        <strain evidence="6 7">FDAARGOS_664</strain>
    </source>
</reference>
<gene>
    <name evidence="6" type="ORF">FOB72_31915</name>
</gene>
<dbReference type="GO" id="GO:0007165">
    <property type="term" value="P:signal transduction"/>
    <property type="evidence" value="ECO:0007669"/>
    <property type="project" value="UniProtKB-KW"/>
</dbReference>
<evidence type="ECO:0000256" key="4">
    <source>
        <dbReference type="SAM" id="Phobius"/>
    </source>
</evidence>
<dbReference type="PROSITE" id="PS50111">
    <property type="entry name" value="CHEMOTAXIS_TRANSDUC_2"/>
    <property type="match status" value="1"/>
</dbReference>
<feature type="transmembrane region" description="Helical" evidence="4">
    <location>
        <begin position="7"/>
        <end position="26"/>
    </location>
</feature>
<name>A0A5P2HEM2_9BURK</name>
<dbReference type="GO" id="GO:0004888">
    <property type="term" value="F:transmembrane signaling receptor activity"/>
    <property type="evidence" value="ECO:0007669"/>
    <property type="project" value="InterPro"/>
</dbReference>
<dbReference type="Pfam" id="PF00015">
    <property type="entry name" value="MCPsignal"/>
    <property type="match status" value="1"/>
</dbReference>
<dbReference type="PRINTS" id="PR00260">
    <property type="entry name" value="CHEMTRNSDUCR"/>
</dbReference>
<evidence type="ECO:0000259" key="5">
    <source>
        <dbReference type="PROSITE" id="PS50111"/>
    </source>
</evidence>
<dbReference type="SMART" id="SM00283">
    <property type="entry name" value="MA"/>
    <property type="match status" value="1"/>
</dbReference>